<gene>
    <name evidence="10" type="ORF">C0Q70_04198</name>
</gene>
<comment type="catalytic activity">
    <reaction evidence="1 9">
        <text>riboflavin(in) = riboflavin(out)</text>
        <dbReference type="Rhea" id="RHEA:35015"/>
        <dbReference type="ChEBI" id="CHEBI:57986"/>
    </reaction>
</comment>
<evidence type="ECO:0000256" key="1">
    <source>
        <dbReference type="ARBA" id="ARBA00000215"/>
    </source>
</evidence>
<sequence length="495" mass="54151">MLQKVLMDSKVLVHLLVCIFAISSWVDINGMWVELPILVTHLPEKWTLPSYITIISQIANIGPIIFVLISLCLKRTHVKKLTLDKITSYIIMIVGVASTLLLAFFWEETIFVDGADRSFALLALSFFLSFVDCTSSVAYVAFMASLKPVYLSSFFVGEGLSGLLPALMALGQGAGEIKCVNASSTSERNVSGNVVNVTDYYVYPTYLPPRFSVQLFFLLLCGMIFLSMVAFSLLNFWGYCKDQLVAVSTYNLEDSDNLRDSIDLEDDVKDLSFRKTSYSYEMTVSLEDEVGVNNQDFPASQAKEKLPNHVENKVVSDDSAEVEHQKTSKFVLFLLLLQIVIINFLITAFLLSIQVYSSLPYGIDTYNLVVTLSNIANPVACIISVFLSITSPWIISLMTTCGLGCSAYIIAVACLSPTPPLIGTSSGGPVAVAVWVGASFFLTYAKISVAGVMRQVGRHALIVYGALTQTGALLGAVTGFVLVNEVKVLKDASWC</sequence>
<feature type="transmembrane region" description="Helical" evidence="9">
    <location>
        <begin position="365"/>
        <end position="387"/>
    </location>
</feature>
<comment type="subcellular location">
    <subcellularLocation>
        <location evidence="2 9">Cell membrane</location>
        <topology evidence="2 9">Multi-pass membrane protein</topology>
    </subcellularLocation>
</comment>
<dbReference type="PANTHER" id="PTHR12929">
    <property type="entry name" value="SOLUTE CARRIER FAMILY 52"/>
    <property type="match status" value="1"/>
</dbReference>
<name>A0A2T7PUV3_POMCA</name>
<accession>A0A2T7PUV3</accession>
<evidence type="ECO:0000313" key="10">
    <source>
        <dbReference type="EMBL" id="PVD37203.1"/>
    </source>
</evidence>
<dbReference type="GO" id="GO:0005886">
    <property type="term" value="C:plasma membrane"/>
    <property type="evidence" value="ECO:0007669"/>
    <property type="project" value="UniProtKB-SubCell"/>
</dbReference>
<keyword evidence="6 9" id="KW-0812">Transmembrane</keyword>
<keyword evidence="7 9" id="KW-1133">Transmembrane helix</keyword>
<evidence type="ECO:0000256" key="9">
    <source>
        <dbReference type="RuleBase" id="RU368035"/>
    </source>
</evidence>
<comment type="function">
    <text evidence="9">Plasma membrane transporter mediating the uptake by cells of the water soluble vitamin B2/riboflavin that plays a key role in biochemical oxidation-reduction reactions of the carbohydrate, lipid, and amino acid metabolism.</text>
</comment>
<dbReference type="InterPro" id="IPR009357">
    <property type="entry name" value="Riboflavin_transptr"/>
</dbReference>
<dbReference type="OrthoDB" id="9995836at2759"/>
<comment type="caution">
    <text evidence="10">The sequence shown here is derived from an EMBL/GenBank/DDBJ whole genome shotgun (WGS) entry which is preliminary data.</text>
</comment>
<keyword evidence="5 9" id="KW-1003">Cell membrane</keyword>
<dbReference type="Pfam" id="PF06237">
    <property type="entry name" value="SLC52_ribofla_tr"/>
    <property type="match status" value="1"/>
</dbReference>
<feature type="transmembrane region" description="Helical" evidence="9">
    <location>
        <begin position="211"/>
        <end position="234"/>
    </location>
</feature>
<evidence type="ECO:0000256" key="8">
    <source>
        <dbReference type="ARBA" id="ARBA00023136"/>
    </source>
</evidence>
<feature type="transmembrane region" description="Helical" evidence="9">
    <location>
        <begin position="86"/>
        <end position="106"/>
    </location>
</feature>
<feature type="transmembrane region" description="Helical" evidence="9">
    <location>
        <begin position="149"/>
        <end position="168"/>
    </location>
</feature>
<keyword evidence="11" id="KW-1185">Reference proteome</keyword>
<comment type="similarity">
    <text evidence="3 9">Belongs to the riboflavin transporter family.</text>
</comment>
<feature type="transmembrane region" description="Helical" evidence="9">
    <location>
        <begin position="430"/>
        <end position="449"/>
    </location>
</feature>
<protein>
    <recommendedName>
        <fullName evidence="9">Riboflavin transporter</fullName>
    </recommendedName>
</protein>
<proteinExistence type="inferred from homology"/>
<evidence type="ECO:0000256" key="7">
    <source>
        <dbReference type="ARBA" id="ARBA00022989"/>
    </source>
</evidence>
<feature type="transmembrane region" description="Helical" evidence="9">
    <location>
        <begin position="394"/>
        <end position="418"/>
    </location>
</feature>
<evidence type="ECO:0000256" key="4">
    <source>
        <dbReference type="ARBA" id="ARBA00022448"/>
    </source>
</evidence>
<evidence type="ECO:0000256" key="3">
    <source>
        <dbReference type="ARBA" id="ARBA00006366"/>
    </source>
</evidence>
<organism evidence="10 11">
    <name type="scientific">Pomacea canaliculata</name>
    <name type="common">Golden apple snail</name>
    <dbReference type="NCBI Taxonomy" id="400727"/>
    <lineage>
        <taxon>Eukaryota</taxon>
        <taxon>Metazoa</taxon>
        <taxon>Spiralia</taxon>
        <taxon>Lophotrochozoa</taxon>
        <taxon>Mollusca</taxon>
        <taxon>Gastropoda</taxon>
        <taxon>Caenogastropoda</taxon>
        <taxon>Architaenioglossa</taxon>
        <taxon>Ampullarioidea</taxon>
        <taxon>Ampullariidae</taxon>
        <taxon>Pomacea</taxon>
    </lineage>
</organism>
<evidence type="ECO:0000256" key="2">
    <source>
        <dbReference type="ARBA" id="ARBA00004651"/>
    </source>
</evidence>
<evidence type="ECO:0000313" key="11">
    <source>
        <dbReference type="Proteomes" id="UP000245119"/>
    </source>
</evidence>
<dbReference type="PANTHER" id="PTHR12929:SF10">
    <property type="entry name" value="RIBOFLAVIN TRANSPORTER"/>
    <property type="match status" value="1"/>
</dbReference>
<dbReference type="GO" id="GO:0032217">
    <property type="term" value="F:riboflavin transmembrane transporter activity"/>
    <property type="evidence" value="ECO:0007669"/>
    <property type="project" value="UniProtKB-UniRule"/>
</dbReference>
<feature type="transmembrane region" description="Helical" evidence="9">
    <location>
        <begin position="52"/>
        <end position="74"/>
    </location>
</feature>
<dbReference type="AlphaFoldDB" id="A0A2T7PUV3"/>
<feature type="transmembrane region" description="Helical" evidence="9">
    <location>
        <begin position="330"/>
        <end position="353"/>
    </location>
</feature>
<evidence type="ECO:0000256" key="6">
    <source>
        <dbReference type="ARBA" id="ARBA00022692"/>
    </source>
</evidence>
<dbReference type="EMBL" id="PZQS01000002">
    <property type="protein sequence ID" value="PVD37203.1"/>
    <property type="molecule type" value="Genomic_DNA"/>
</dbReference>
<feature type="transmembrane region" description="Helical" evidence="9">
    <location>
        <begin position="461"/>
        <end position="483"/>
    </location>
</feature>
<feature type="transmembrane region" description="Helical" evidence="9">
    <location>
        <begin position="12"/>
        <end position="32"/>
    </location>
</feature>
<dbReference type="Proteomes" id="UP000245119">
    <property type="component" value="Linkage Group LG2"/>
</dbReference>
<reference evidence="10 11" key="1">
    <citation type="submission" date="2018-04" db="EMBL/GenBank/DDBJ databases">
        <title>The genome of golden apple snail Pomacea canaliculata provides insight into stress tolerance and invasive adaptation.</title>
        <authorList>
            <person name="Liu C."/>
            <person name="Liu B."/>
            <person name="Ren Y."/>
            <person name="Zhang Y."/>
            <person name="Wang H."/>
            <person name="Li S."/>
            <person name="Jiang F."/>
            <person name="Yin L."/>
            <person name="Zhang G."/>
            <person name="Qian W."/>
            <person name="Fan W."/>
        </authorList>
    </citation>
    <scope>NUCLEOTIDE SEQUENCE [LARGE SCALE GENOMIC DNA]</scope>
    <source>
        <strain evidence="10">SZHN2017</strain>
        <tissue evidence="10">Muscle</tissue>
    </source>
</reference>
<keyword evidence="4 9" id="KW-0813">Transport</keyword>
<evidence type="ECO:0000256" key="5">
    <source>
        <dbReference type="ARBA" id="ARBA00022475"/>
    </source>
</evidence>
<feature type="transmembrane region" description="Helical" evidence="9">
    <location>
        <begin position="118"/>
        <end position="142"/>
    </location>
</feature>
<keyword evidence="8 9" id="KW-0472">Membrane</keyword>